<dbReference type="AlphaFoldDB" id="A0A3B7MX96"/>
<dbReference type="Proteomes" id="UP000263900">
    <property type="component" value="Chromosome"/>
</dbReference>
<accession>A0A3B7MX96</accession>
<evidence type="ECO:0000313" key="1">
    <source>
        <dbReference type="EMBL" id="AXY78738.1"/>
    </source>
</evidence>
<dbReference type="RefSeq" id="WP_119054614.1">
    <property type="nucleotide sequence ID" value="NZ_CP032157.1"/>
</dbReference>
<sequence length="527" mass="62823">MANRLTDTLFQLVHSLEKSEKRHFKLYIKRSSGNEDLKIIQLFDALDKLSEYDEKLLLKKLPSIQKPQLNNLKTHLYKQLLASLRLLKTAENVDLQLTEQLDYARILYTKGLKIQSLKILERVKDIARTNQKFNFLAQVISLEKKIETLHITRSSQEKTDQLAAEALEISGHIDRVTRLSNLALQLYRWYIRNGHVRNEKDEVGIREFLHKNLPPNDEITGFYEKLYLYQSYCWYAFVRQDFLMYYRYSQKWIDLFDADPFMITVETGHYIKGMHNLLNAHFDLRNFEKFEITLQKFQEYAKTPVANLHDNFRTHTSIYINSAKLNWILMRGTFKEGLAEVPQIEKDLEDYALYVDGHRIMVFTYKIATLHFGNGDYDRSIDYLQKIINGNTEIRNDLQCYARLLHLMAHYELGNYELMESLTKSVYRFMAKMENLTVVEEEMFRFLRHSFGVSPRQLKPELEKFLEKIKHLEKNRYETRAFAYLDVISWVESKVSGKPMSEIIYNKYLKRRRRRYAELEEAKQKTA</sequence>
<evidence type="ECO:0000313" key="2">
    <source>
        <dbReference type="Proteomes" id="UP000263900"/>
    </source>
</evidence>
<keyword evidence="2" id="KW-1185">Reference proteome</keyword>
<gene>
    <name evidence="1" type="ORF">D3H65_22715</name>
</gene>
<dbReference type="KEGG" id="pseg:D3H65_22715"/>
<name>A0A3B7MX96_9BACT</name>
<reference evidence="1 2" key="1">
    <citation type="submission" date="2018-09" db="EMBL/GenBank/DDBJ databases">
        <title>Genome sequencing of strain 6GH32-13.</title>
        <authorList>
            <person name="Weon H.-Y."/>
            <person name="Heo J."/>
            <person name="Kwon S.-W."/>
        </authorList>
    </citation>
    <scope>NUCLEOTIDE SEQUENCE [LARGE SCALE GENOMIC DNA]</scope>
    <source>
        <strain evidence="1 2">5GH32-13</strain>
    </source>
</reference>
<protein>
    <submittedName>
        <fullName evidence="1">Uncharacterized protein</fullName>
    </submittedName>
</protein>
<organism evidence="1 2">
    <name type="scientific">Paraflavitalea soli</name>
    <dbReference type="NCBI Taxonomy" id="2315862"/>
    <lineage>
        <taxon>Bacteria</taxon>
        <taxon>Pseudomonadati</taxon>
        <taxon>Bacteroidota</taxon>
        <taxon>Chitinophagia</taxon>
        <taxon>Chitinophagales</taxon>
        <taxon>Chitinophagaceae</taxon>
        <taxon>Paraflavitalea</taxon>
    </lineage>
</organism>
<dbReference type="EMBL" id="CP032157">
    <property type="protein sequence ID" value="AXY78738.1"/>
    <property type="molecule type" value="Genomic_DNA"/>
</dbReference>
<proteinExistence type="predicted"/>
<dbReference type="OrthoDB" id="714416at2"/>